<proteinExistence type="predicted"/>
<dbReference type="OrthoDB" id="9801735at2"/>
<sequence>MRLVESFKQGQEKLESINSEIKSRVETTLKNWPETINKKVSDIRNFSLPWTQYFHFFHDSEEVIVNDIETTPKLSEKFAELHKRIESNLGVENYIGEWFLVDQACIDQFAQATGDHQWIHTDPLKAKNESPFKSTIAHGFLTLSLIPKLTDTVNPEKNDYPEARMLVNYGMNKVVFPSPVRAGKRIRARTRIIAVTPLRRGLELVREVTIEVENSKRPACIAEMLLRLYE</sequence>
<evidence type="ECO:0000259" key="1">
    <source>
        <dbReference type="Pfam" id="PF01575"/>
    </source>
</evidence>
<dbReference type="Proteomes" id="UP000198924">
    <property type="component" value="Unassembled WGS sequence"/>
</dbReference>
<dbReference type="STRING" id="45496.SAMN04488079_11460"/>
<accession>A0A1I4AGQ6</accession>
<dbReference type="PANTHER" id="PTHR42993:SF1">
    <property type="entry name" value="MAOC-LIKE DEHYDRATASE DOMAIN-CONTAINING PROTEIN"/>
    <property type="match status" value="1"/>
</dbReference>
<gene>
    <name evidence="2" type="ORF">SAMN04488079_11460</name>
</gene>
<dbReference type="EMBL" id="FOSH01000014">
    <property type="protein sequence ID" value="SFK55350.1"/>
    <property type="molecule type" value="Genomic_DNA"/>
</dbReference>
<dbReference type="Pfam" id="PF01575">
    <property type="entry name" value="MaoC_dehydratas"/>
    <property type="match status" value="1"/>
</dbReference>
<dbReference type="InterPro" id="IPR002539">
    <property type="entry name" value="MaoC-like_dom"/>
</dbReference>
<dbReference type="PANTHER" id="PTHR42993">
    <property type="entry name" value="MAOC-LIKE DEHYDRATASE DOMAIN-CONTAINING PROTEIN"/>
    <property type="match status" value="1"/>
</dbReference>
<dbReference type="InterPro" id="IPR029069">
    <property type="entry name" value="HotDog_dom_sf"/>
</dbReference>
<dbReference type="RefSeq" id="WP_091714894.1">
    <property type="nucleotide sequence ID" value="NZ_FOSH01000014.1"/>
</dbReference>
<dbReference type="SUPFAM" id="SSF54637">
    <property type="entry name" value="Thioesterase/thiol ester dehydrase-isomerase"/>
    <property type="match status" value="1"/>
</dbReference>
<evidence type="ECO:0000313" key="3">
    <source>
        <dbReference type="Proteomes" id="UP000198924"/>
    </source>
</evidence>
<name>A0A1I4AGQ6_9GAMM</name>
<evidence type="ECO:0000313" key="2">
    <source>
        <dbReference type="EMBL" id="SFK55350.1"/>
    </source>
</evidence>
<dbReference type="Gene3D" id="3.10.129.10">
    <property type="entry name" value="Hotdog Thioesterase"/>
    <property type="match status" value="1"/>
</dbReference>
<feature type="domain" description="MaoC-like" evidence="1">
    <location>
        <begin position="101"/>
        <end position="199"/>
    </location>
</feature>
<protein>
    <submittedName>
        <fullName evidence="2">Acyl dehydratase</fullName>
    </submittedName>
</protein>
<dbReference type="InterPro" id="IPR039375">
    <property type="entry name" value="NodN-like"/>
</dbReference>
<reference evidence="3" key="1">
    <citation type="submission" date="2016-10" db="EMBL/GenBank/DDBJ databases">
        <authorList>
            <person name="Varghese N."/>
            <person name="Submissions S."/>
        </authorList>
    </citation>
    <scope>NUCLEOTIDE SEQUENCE [LARGE SCALE GENOMIC DNA]</scope>
    <source>
        <strain evidence="3">DSM 11578</strain>
    </source>
</reference>
<keyword evidence="3" id="KW-1185">Reference proteome</keyword>
<dbReference type="CDD" id="cd03450">
    <property type="entry name" value="NodN"/>
    <property type="match status" value="1"/>
</dbReference>
<organism evidence="2 3">
    <name type="scientific">Methylophaga sulfidovorans</name>
    <dbReference type="NCBI Taxonomy" id="45496"/>
    <lineage>
        <taxon>Bacteria</taxon>
        <taxon>Pseudomonadati</taxon>
        <taxon>Pseudomonadota</taxon>
        <taxon>Gammaproteobacteria</taxon>
        <taxon>Thiotrichales</taxon>
        <taxon>Piscirickettsiaceae</taxon>
        <taxon>Methylophaga</taxon>
    </lineage>
</organism>
<dbReference type="AlphaFoldDB" id="A0A1I4AGQ6"/>